<dbReference type="EMBL" id="CP041147">
    <property type="protein sequence ID" value="QDF64811.1"/>
    <property type="molecule type" value="Genomic_DNA"/>
</dbReference>
<evidence type="ECO:0000313" key="3">
    <source>
        <dbReference type="Proteomes" id="UP000315201"/>
    </source>
</evidence>
<feature type="signal peptide" evidence="1">
    <location>
        <begin position="1"/>
        <end position="22"/>
    </location>
</feature>
<proteinExistence type="predicted"/>
<keyword evidence="3" id="KW-1185">Reference proteome</keyword>
<keyword evidence="1" id="KW-0732">Signal</keyword>
<sequence>MFMKTKFLKLFALSLAPVSVLTTLSCKNTKGMEALDSLVDHKTRVEVKEDDKRAKQTEEWLNSLLKTYVYKNNQIELDKYVFSQTDVDEVEKIKAELNKMKQQYELYFPDAQIAKLQNQLDETTKLNVFLSGAELEKNKQKIAELQNQINSLQNPSDILGTPITRESFAVNRFQFFQKNWLFVLKNLNLFNWTFAEWFTNPLNSDGIKPSEEYLNNLKTLKPYSPYSVSDNYLDELIIGQESSELPNAVAIYIRKGKLIFRFIIENIEPDQIGKVNLKPLNYYFGASKANVISLNQISNIIHQGYIHENRSQIDELENKLIKEGRYGEPAMVFPIIK</sequence>
<accession>A0A4Y6I632</accession>
<reference evidence="2 3" key="1">
    <citation type="submission" date="2019-06" db="EMBL/GenBank/DDBJ databases">
        <title>Mycoplasma nasistruthionis sp. nov. str Ms03.</title>
        <authorList>
            <person name="Botes A."/>
        </authorList>
    </citation>
    <scope>NUCLEOTIDE SEQUENCE [LARGE SCALE GENOMIC DNA]</scope>
    <source>
        <strain evidence="2 3">Ms03</strain>
    </source>
</reference>
<name>A0A4Y6I632_9MOLU</name>
<evidence type="ECO:0000256" key="1">
    <source>
        <dbReference type="SAM" id="SignalP"/>
    </source>
</evidence>
<evidence type="ECO:0000313" key="2">
    <source>
        <dbReference type="EMBL" id="QDF64811.1"/>
    </source>
</evidence>
<protein>
    <recommendedName>
        <fullName evidence="4">Lipoprotein</fullName>
    </recommendedName>
</protein>
<gene>
    <name evidence="2" type="ORF">FIV53_00580</name>
</gene>
<dbReference type="Proteomes" id="UP000315201">
    <property type="component" value="Chromosome"/>
</dbReference>
<organism evidence="2 3">
    <name type="scientific">Mycoplasma nasistruthionis</name>
    <dbReference type="NCBI Taxonomy" id="353852"/>
    <lineage>
        <taxon>Bacteria</taxon>
        <taxon>Bacillati</taxon>
        <taxon>Mycoplasmatota</taxon>
        <taxon>Mollicutes</taxon>
        <taxon>Mycoplasmataceae</taxon>
        <taxon>Mycoplasma</taxon>
    </lineage>
</organism>
<evidence type="ECO:0008006" key="4">
    <source>
        <dbReference type="Google" id="ProtNLM"/>
    </source>
</evidence>
<dbReference type="NCBIfam" id="TIGR04313">
    <property type="entry name" value="aro_clust_Mycop"/>
    <property type="match status" value="1"/>
</dbReference>
<feature type="chain" id="PRO_5021360523" description="Lipoprotein" evidence="1">
    <location>
        <begin position="23"/>
        <end position="337"/>
    </location>
</feature>
<dbReference type="AlphaFoldDB" id="A0A4Y6I632"/>
<dbReference type="PROSITE" id="PS51257">
    <property type="entry name" value="PROKAR_LIPOPROTEIN"/>
    <property type="match status" value="1"/>
</dbReference>
<dbReference type="InterPro" id="IPR027593">
    <property type="entry name" value="Aro_clust"/>
</dbReference>